<organism evidence="2 3">
    <name type="scientific">Mycobacterium asiaticum</name>
    <dbReference type="NCBI Taxonomy" id="1790"/>
    <lineage>
        <taxon>Bacteria</taxon>
        <taxon>Bacillati</taxon>
        <taxon>Actinomycetota</taxon>
        <taxon>Actinomycetes</taxon>
        <taxon>Mycobacteriales</taxon>
        <taxon>Mycobacteriaceae</taxon>
        <taxon>Mycobacterium</taxon>
    </lineage>
</organism>
<reference evidence="2 3" key="1">
    <citation type="submission" date="2016-06" db="EMBL/GenBank/DDBJ databases">
        <authorList>
            <person name="Kjaerup R.B."/>
            <person name="Dalgaard T.S."/>
            <person name="Juul-Madsen H.R."/>
        </authorList>
    </citation>
    <scope>NUCLEOTIDE SEQUENCE [LARGE SCALE GENOMIC DNA]</scope>
    <source>
        <strain evidence="2 3">1165133.8</strain>
    </source>
</reference>
<dbReference type="Proteomes" id="UP000093928">
    <property type="component" value="Unassembled WGS sequence"/>
</dbReference>
<sequence length="81" mass="8744">MLDDLVAASFNDVHMAEQLLRAAEELLNRDGSLLQYVAVGGNTGLHGALGQGFPLHGAHQLRRRGDRRGSQTPTPTTPLKK</sequence>
<evidence type="ECO:0000313" key="3">
    <source>
        <dbReference type="Proteomes" id="UP000093928"/>
    </source>
</evidence>
<protein>
    <submittedName>
        <fullName evidence="2">Uncharacterized protein</fullName>
    </submittedName>
</protein>
<evidence type="ECO:0000313" key="2">
    <source>
        <dbReference type="EMBL" id="OBK23760.1"/>
    </source>
</evidence>
<dbReference type="AlphaFoldDB" id="A0A1A3NQW3"/>
<evidence type="ECO:0000256" key="1">
    <source>
        <dbReference type="SAM" id="MobiDB-lite"/>
    </source>
</evidence>
<comment type="caution">
    <text evidence="2">The sequence shown here is derived from an EMBL/GenBank/DDBJ whole genome shotgun (WGS) entry which is preliminary data.</text>
</comment>
<name>A0A1A3NQW3_MYCAS</name>
<gene>
    <name evidence="2" type="ORF">A5634_04800</name>
</gene>
<proteinExistence type="predicted"/>
<dbReference type="EMBL" id="LZLS01000169">
    <property type="protein sequence ID" value="OBK23760.1"/>
    <property type="molecule type" value="Genomic_DNA"/>
</dbReference>
<feature type="region of interest" description="Disordered" evidence="1">
    <location>
        <begin position="60"/>
        <end position="81"/>
    </location>
</feature>
<accession>A0A1A3NQW3</accession>